<sequence>MSYYLATLVYEIICGEGAHTPQFEEQVRLLETGSRTEALNAAHEIGQQELLVWQFNNSAKVEWKFLGIKELISLPGFFHGAELYQQHREIEHAEGYRNFVKDKTIQLQHKQEHAIDSL</sequence>
<reference evidence="1 2" key="1">
    <citation type="submission" date="2022-01" db="EMBL/GenBank/DDBJ databases">
        <title>Flavihumibacter sp. nov., isolated from sediment of a river.</title>
        <authorList>
            <person name="Liu H."/>
        </authorList>
    </citation>
    <scope>NUCLEOTIDE SEQUENCE [LARGE SCALE GENOMIC DNA]</scope>
    <source>
        <strain evidence="1 2">RY-1</strain>
    </source>
</reference>
<dbReference type="Pfam" id="PF14119">
    <property type="entry name" value="DUF4288"/>
    <property type="match status" value="1"/>
</dbReference>
<dbReference type="EMBL" id="JAKEVY010000005">
    <property type="protein sequence ID" value="MCF1716660.1"/>
    <property type="molecule type" value="Genomic_DNA"/>
</dbReference>
<dbReference type="InterPro" id="IPR025630">
    <property type="entry name" value="DUF4288"/>
</dbReference>
<comment type="caution">
    <text evidence="1">The sequence shown here is derived from an EMBL/GenBank/DDBJ whole genome shotgun (WGS) entry which is preliminary data.</text>
</comment>
<gene>
    <name evidence="1" type="ORF">L0U88_18610</name>
</gene>
<accession>A0ABS9BM08</accession>
<dbReference type="Proteomes" id="UP001200145">
    <property type="component" value="Unassembled WGS sequence"/>
</dbReference>
<protein>
    <submittedName>
        <fullName evidence="1">DUF4288 domain-containing protein</fullName>
    </submittedName>
</protein>
<proteinExistence type="predicted"/>
<organism evidence="1 2">
    <name type="scientific">Flavihumibacter fluminis</name>
    <dbReference type="NCBI Taxonomy" id="2909236"/>
    <lineage>
        <taxon>Bacteria</taxon>
        <taxon>Pseudomonadati</taxon>
        <taxon>Bacteroidota</taxon>
        <taxon>Chitinophagia</taxon>
        <taxon>Chitinophagales</taxon>
        <taxon>Chitinophagaceae</taxon>
        <taxon>Flavihumibacter</taxon>
    </lineage>
</organism>
<name>A0ABS9BM08_9BACT</name>
<keyword evidence="2" id="KW-1185">Reference proteome</keyword>
<evidence type="ECO:0000313" key="1">
    <source>
        <dbReference type="EMBL" id="MCF1716660.1"/>
    </source>
</evidence>
<dbReference type="RefSeq" id="WP_234868011.1">
    <property type="nucleotide sequence ID" value="NZ_JAKEVY010000005.1"/>
</dbReference>
<evidence type="ECO:0000313" key="2">
    <source>
        <dbReference type="Proteomes" id="UP001200145"/>
    </source>
</evidence>